<evidence type="ECO:0000313" key="1">
    <source>
        <dbReference type="EMBL" id="EFA13353.1"/>
    </source>
</evidence>
<dbReference type="InParanoid" id="D7GYC3"/>
<proteinExistence type="predicted"/>
<protein>
    <submittedName>
        <fullName evidence="1">Uncharacterized protein</fullName>
    </submittedName>
</protein>
<sequence length="254" mass="28907">MKNHAWIRKCDDLSFLYCVDSISQTFPNYKEVATRCHMIPDYIAPSKCFNIKSYHLAVKSQQGSDESCKSCSETTSTYIQPLPHPSRGFQLIEYEDKCCSELEMPEMEPKPQNVTSKAVATDDRKFSDKSVSCDMINVPNENCQLVSVPSLCKPPPCLRKGPSSVQTGDRVSFCVKKSSSSTQVVLCQKCKEKRKKRKHGSKCQSGTIVYYQRKCEDKNGCRCIEAISKLDCEPQRCKYLDLLHKIKCIFTKQH</sequence>
<dbReference type="Proteomes" id="UP000007266">
    <property type="component" value="Unassembled WGS sequence"/>
</dbReference>
<dbReference type="EMBL" id="KQ971611">
    <property type="protein sequence ID" value="EFA13353.1"/>
    <property type="molecule type" value="Genomic_DNA"/>
</dbReference>
<gene>
    <name evidence="1" type="primary">AUGUSTUS-3.0.2_05057</name>
    <name evidence="1" type="ORF">TcasGA2_TC005057</name>
</gene>
<dbReference type="AlphaFoldDB" id="D7GYC3"/>
<keyword evidence="2" id="KW-1185">Reference proteome</keyword>
<reference evidence="1 2" key="1">
    <citation type="journal article" date="2008" name="Nature">
        <title>The genome of the model beetle and pest Tribolium castaneum.</title>
        <authorList>
            <consortium name="Tribolium Genome Sequencing Consortium"/>
            <person name="Richards S."/>
            <person name="Gibbs R.A."/>
            <person name="Weinstock G.M."/>
            <person name="Brown S.J."/>
            <person name="Denell R."/>
            <person name="Beeman R.W."/>
            <person name="Gibbs R."/>
            <person name="Beeman R.W."/>
            <person name="Brown S.J."/>
            <person name="Bucher G."/>
            <person name="Friedrich M."/>
            <person name="Grimmelikhuijzen C.J."/>
            <person name="Klingler M."/>
            <person name="Lorenzen M."/>
            <person name="Richards S."/>
            <person name="Roth S."/>
            <person name="Schroder R."/>
            <person name="Tautz D."/>
            <person name="Zdobnov E.M."/>
            <person name="Muzny D."/>
            <person name="Gibbs R.A."/>
            <person name="Weinstock G.M."/>
            <person name="Attaway T."/>
            <person name="Bell S."/>
            <person name="Buhay C.J."/>
            <person name="Chandrabose M.N."/>
            <person name="Chavez D."/>
            <person name="Clerk-Blankenburg K.P."/>
            <person name="Cree A."/>
            <person name="Dao M."/>
            <person name="Davis C."/>
            <person name="Chacko J."/>
            <person name="Dinh H."/>
            <person name="Dugan-Rocha S."/>
            <person name="Fowler G."/>
            <person name="Garner T.T."/>
            <person name="Garnes J."/>
            <person name="Gnirke A."/>
            <person name="Hawes A."/>
            <person name="Hernandez J."/>
            <person name="Hines S."/>
            <person name="Holder M."/>
            <person name="Hume J."/>
            <person name="Jhangiani S.N."/>
            <person name="Joshi V."/>
            <person name="Khan Z.M."/>
            <person name="Jackson L."/>
            <person name="Kovar C."/>
            <person name="Kowis A."/>
            <person name="Lee S."/>
            <person name="Lewis L.R."/>
            <person name="Margolis J."/>
            <person name="Morgan M."/>
            <person name="Nazareth L.V."/>
            <person name="Nguyen N."/>
            <person name="Okwuonu G."/>
            <person name="Parker D."/>
            <person name="Richards S."/>
            <person name="Ruiz S.J."/>
            <person name="Santibanez J."/>
            <person name="Savard J."/>
            <person name="Scherer S.E."/>
            <person name="Schneider B."/>
            <person name="Sodergren E."/>
            <person name="Tautz D."/>
            <person name="Vattahil S."/>
            <person name="Villasana D."/>
            <person name="White C.S."/>
            <person name="Wright R."/>
            <person name="Park Y."/>
            <person name="Beeman R.W."/>
            <person name="Lord J."/>
            <person name="Oppert B."/>
            <person name="Lorenzen M."/>
            <person name="Brown S."/>
            <person name="Wang L."/>
            <person name="Savard J."/>
            <person name="Tautz D."/>
            <person name="Richards S."/>
            <person name="Weinstock G."/>
            <person name="Gibbs R.A."/>
            <person name="Liu Y."/>
            <person name="Worley K."/>
            <person name="Weinstock G."/>
            <person name="Elsik C.G."/>
            <person name="Reese J.T."/>
            <person name="Elhaik E."/>
            <person name="Landan G."/>
            <person name="Graur D."/>
            <person name="Arensburger P."/>
            <person name="Atkinson P."/>
            <person name="Beeman R.W."/>
            <person name="Beidler J."/>
            <person name="Brown S.J."/>
            <person name="Demuth J.P."/>
            <person name="Drury D.W."/>
            <person name="Du Y.Z."/>
            <person name="Fujiwara H."/>
            <person name="Lorenzen M."/>
            <person name="Maselli V."/>
            <person name="Osanai M."/>
            <person name="Park Y."/>
            <person name="Robertson H.M."/>
            <person name="Tu Z."/>
            <person name="Wang J.J."/>
            <person name="Wang S."/>
            <person name="Richards S."/>
            <person name="Song H."/>
            <person name="Zhang L."/>
            <person name="Sodergren E."/>
            <person name="Werner D."/>
            <person name="Stanke M."/>
            <person name="Morgenstern B."/>
            <person name="Solovyev V."/>
            <person name="Kosarev P."/>
            <person name="Brown G."/>
            <person name="Chen H.C."/>
            <person name="Ermolaeva O."/>
            <person name="Hlavina W."/>
            <person name="Kapustin Y."/>
            <person name="Kiryutin B."/>
            <person name="Kitts P."/>
            <person name="Maglott D."/>
            <person name="Pruitt K."/>
            <person name="Sapojnikov V."/>
            <person name="Souvorov A."/>
            <person name="Mackey A.J."/>
            <person name="Waterhouse R.M."/>
            <person name="Wyder S."/>
            <person name="Zdobnov E.M."/>
            <person name="Zdobnov E.M."/>
            <person name="Wyder S."/>
            <person name="Kriventseva E.V."/>
            <person name="Kadowaki T."/>
            <person name="Bork P."/>
            <person name="Aranda M."/>
            <person name="Bao R."/>
            <person name="Beermann A."/>
            <person name="Berns N."/>
            <person name="Bolognesi R."/>
            <person name="Bonneton F."/>
            <person name="Bopp D."/>
            <person name="Brown S.J."/>
            <person name="Bucher G."/>
            <person name="Butts T."/>
            <person name="Chaumot A."/>
            <person name="Denell R.E."/>
            <person name="Ferrier D.E."/>
            <person name="Friedrich M."/>
            <person name="Gordon C.M."/>
            <person name="Jindra M."/>
            <person name="Klingler M."/>
            <person name="Lan Q."/>
            <person name="Lattorff H.M."/>
            <person name="Laudet V."/>
            <person name="von Levetsow C."/>
            <person name="Liu Z."/>
            <person name="Lutz R."/>
            <person name="Lynch J.A."/>
            <person name="da Fonseca R.N."/>
            <person name="Posnien N."/>
            <person name="Reuter R."/>
            <person name="Roth S."/>
            <person name="Savard J."/>
            <person name="Schinko J.B."/>
            <person name="Schmitt C."/>
            <person name="Schoppmeier M."/>
            <person name="Schroder R."/>
            <person name="Shippy T.D."/>
            <person name="Simonnet F."/>
            <person name="Marques-Souza H."/>
            <person name="Tautz D."/>
            <person name="Tomoyasu Y."/>
            <person name="Trauner J."/>
            <person name="Van der Zee M."/>
            <person name="Vervoort M."/>
            <person name="Wittkopp N."/>
            <person name="Wimmer E.A."/>
            <person name="Yang X."/>
            <person name="Jones A.K."/>
            <person name="Sattelle D.B."/>
            <person name="Ebert P.R."/>
            <person name="Nelson D."/>
            <person name="Scott J.G."/>
            <person name="Beeman R.W."/>
            <person name="Muthukrishnan S."/>
            <person name="Kramer K.J."/>
            <person name="Arakane Y."/>
            <person name="Beeman R.W."/>
            <person name="Zhu Q."/>
            <person name="Hogenkamp D."/>
            <person name="Dixit R."/>
            <person name="Oppert B."/>
            <person name="Jiang H."/>
            <person name="Zou Z."/>
            <person name="Marshall J."/>
            <person name="Elpidina E."/>
            <person name="Vinokurov K."/>
            <person name="Oppert C."/>
            <person name="Zou Z."/>
            <person name="Evans J."/>
            <person name="Lu Z."/>
            <person name="Zhao P."/>
            <person name="Sumathipala N."/>
            <person name="Altincicek B."/>
            <person name="Vilcinskas A."/>
            <person name="Williams M."/>
            <person name="Hultmark D."/>
            <person name="Hetru C."/>
            <person name="Jiang H."/>
            <person name="Grimmelikhuijzen C.J."/>
            <person name="Hauser F."/>
            <person name="Cazzamali G."/>
            <person name="Williamson M."/>
            <person name="Park Y."/>
            <person name="Li B."/>
            <person name="Tanaka Y."/>
            <person name="Predel R."/>
            <person name="Neupert S."/>
            <person name="Schachtner J."/>
            <person name="Verleyen P."/>
            <person name="Raible F."/>
            <person name="Bork P."/>
            <person name="Friedrich M."/>
            <person name="Walden K.K."/>
            <person name="Robertson H.M."/>
            <person name="Angeli S."/>
            <person name="Foret S."/>
            <person name="Bucher G."/>
            <person name="Schuetz S."/>
            <person name="Maleszka R."/>
            <person name="Wimmer E.A."/>
            <person name="Beeman R.W."/>
            <person name="Lorenzen M."/>
            <person name="Tomoyasu Y."/>
            <person name="Miller S.C."/>
            <person name="Grossmann D."/>
            <person name="Bucher G."/>
        </authorList>
    </citation>
    <scope>NUCLEOTIDE SEQUENCE [LARGE SCALE GENOMIC DNA]</scope>
    <source>
        <strain evidence="1 2">Georgia GA2</strain>
    </source>
</reference>
<organism evidence="1 2">
    <name type="scientific">Tribolium castaneum</name>
    <name type="common">Red flour beetle</name>
    <dbReference type="NCBI Taxonomy" id="7070"/>
    <lineage>
        <taxon>Eukaryota</taxon>
        <taxon>Metazoa</taxon>
        <taxon>Ecdysozoa</taxon>
        <taxon>Arthropoda</taxon>
        <taxon>Hexapoda</taxon>
        <taxon>Insecta</taxon>
        <taxon>Pterygota</taxon>
        <taxon>Neoptera</taxon>
        <taxon>Endopterygota</taxon>
        <taxon>Coleoptera</taxon>
        <taxon>Polyphaga</taxon>
        <taxon>Cucujiformia</taxon>
        <taxon>Tenebrionidae</taxon>
        <taxon>Tenebrionidae incertae sedis</taxon>
        <taxon>Tribolium</taxon>
    </lineage>
</organism>
<accession>D7GYC3</accession>
<reference evidence="1 2" key="2">
    <citation type="journal article" date="2010" name="Nucleic Acids Res.">
        <title>BeetleBase in 2010: revisions to provide comprehensive genomic information for Tribolium castaneum.</title>
        <authorList>
            <person name="Kim H.S."/>
            <person name="Murphy T."/>
            <person name="Xia J."/>
            <person name="Caragea D."/>
            <person name="Park Y."/>
            <person name="Beeman R.W."/>
            <person name="Lorenzen M.D."/>
            <person name="Butcher S."/>
            <person name="Manak J.R."/>
            <person name="Brown S.J."/>
        </authorList>
    </citation>
    <scope>NUCLEOTIDE SEQUENCE [LARGE SCALE GENOMIC DNA]</scope>
    <source>
        <strain evidence="1 2">Georgia GA2</strain>
    </source>
</reference>
<evidence type="ECO:0000313" key="2">
    <source>
        <dbReference type="Proteomes" id="UP000007266"/>
    </source>
</evidence>
<dbReference type="HOGENOM" id="CLU_1095523_0_0_1"/>
<name>D7GYC3_TRICA</name>